<dbReference type="AlphaFoldDB" id="A0A6M3L3L0"/>
<accession>A0A6M3L3L0</accession>
<gene>
    <name evidence="1" type="ORF">MM415B02657_0003</name>
</gene>
<protein>
    <submittedName>
        <fullName evidence="1">Uncharacterized protein</fullName>
    </submittedName>
</protein>
<sequence>MCSRLSFKQGNITRQESLSYGKQVVFSTAAGTIIKGVFAGNLRAERFNAYWKQRTAKIHVIPVKGFSEGRNRNMKHFEVKIGSAVVVAEMKNGELRMATQPAAHGVERVHDRMPFLVTENYQPKTNIKK</sequence>
<reference evidence="1" key="1">
    <citation type="submission" date="2020-03" db="EMBL/GenBank/DDBJ databases">
        <title>The deep terrestrial virosphere.</title>
        <authorList>
            <person name="Holmfeldt K."/>
            <person name="Nilsson E."/>
            <person name="Simone D."/>
            <person name="Lopez-Fernandez M."/>
            <person name="Wu X."/>
            <person name="de Brujin I."/>
            <person name="Lundin D."/>
            <person name="Andersson A."/>
            <person name="Bertilsson S."/>
            <person name="Dopson M."/>
        </authorList>
    </citation>
    <scope>NUCLEOTIDE SEQUENCE</scope>
    <source>
        <strain evidence="1">MM415B02657</strain>
    </source>
</reference>
<proteinExistence type="predicted"/>
<organism evidence="1">
    <name type="scientific">viral metagenome</name>
    <dbReference type="NCBI Taxonomy" id="1070528"/>
    <lineage>
        <taxon>unclassified sequences</taxon>
        <taxon>metagenomes</taxon>
        <taxon>organismal metagenomes</taxon>
    </lineage>
</organism>
<name>A0A6M3L3L0_9ZZZZ</name>
<evidence type="ECO:0000313" key="1">
    <source>
        <dbReference type="EMBL" id="QJA88889.1"/>
    </source>
</evidence>
<dbReference type="EMBL" id="MT142810">
    <property type="protein sequence ID" value="QJA88889.1"/>
    <property type="molecule type" value="Genomic_DNA"/>
</dbReference>